<dbReference type="Proteomes" id="UP000319852">
    <property type="component" value="Chromosome"/>
</dbReference>
<dbReference type="SUPFAM" id="SSF47336">
    <property type="entry name" value="ACP-like"/>
    <property type="match status" value="1"/>
</dbReference>
<keyword evidence="1" id="KW-0596">Phosphopantetheine</keyword>
<dbReference type="Pfam" id="PF00550">
    <property type="entry name" value="PP-binding"/>
    <property type="match status" value="1"/>
</dbReference>
<evidence type="ECO:0000259" key="3">
    <source>
        <dbReference type="Pfam" id="PF00550"/>
    </source>
</evidence>
<evidence type="ECO:0000313" key="4">
    <source>
        <dbReference type="EMBL" id="QDS96964.1"/>
    </source>
</evidence>
<evidence type="ECO:0000313" key="5">
    <source>
        <dbReference type="Proteomes" id="UP000319852"/>
    </source>
</evidence>
<accession>A0A517MQ19</accession>
<proteinExistence type="predicted"/>
<dbReference type="PROSITE" id="PS00012">
    <property type="entry name" value="PHOSPHOPANTETHEINE"/>
    <property type="match status" value="1"/>
</dbReference>
<dbReference type="InterPro" id="IPR036736">
    <property type="entry name" value="ACP-like_sf"/>
</dbReference>
<evidence type="ECO:0000256" key="2">
    <source>
        <dbReference type="ARBA" id="ARBA00022553"/>
    </source>
</evidence>
<name>A0A517MQ19_9BACT</name>
<protein>
    <recommendedName>
        <fullName evidence="3">Carrier domain-containing protein</fullName>
    </recommendedName>
</protein>
<dbReference type="KEGG" id="amob:HG15A2_02230"/>
<organism evidence="4 5">
    <name type="scientific">Adhaeretor mobilis</name>
    <dbReference type="NCBI Taxonomy" id="1930276"/>
    <lineage>
        <taxon>Bacteria</taxon>
        <taxon>Pseudomonadati</taxon>
        <taxon>Planctomycetota</taxon>
        <taxon>Planctomycetia</taxon>
        <taxon>Pirellulales</taxon>
        <taxon>Lacipirellulaceae</taxon>
        <taxon>Adhaeretor</taxon>
    </lineage>
</organism>
<dbReference type="Gene3D" id="1.10.1200.10">
    <property type="entry name" value="ACP-like"/>
    <property type="match status" value="1"/>
</dbReference>
<feature type="domain" description="Carrier" evidence="3">
    <location>
        <begin position="21"/>
        <end position="56"/>
    </location>
</feature>
<gene>
    <name evidence="4" type="ORF">HG15A2_02230</name>
</gene>
<dbReference type="InterPro" id="IPR009081">
    <property type="entry name" value="PP-bd_ACP"/>
</dbReference>
<keyword evidence="5" id="KW-1185">Reference proteome</keyword>
<dbReference type="RefSeq" id="WP_218932241.1">
    <property type="nucleotide sequence ID" value="NZ_CP036263.1"/>
</dbReference>
<dbReference type="InterPro" id="IPR006162">
    <property type="entry name" value="Ppantetheine_attach_site"/>
</dbReference>
<keyword evidence="2" id="KW-0597">Phosphoprotein</keyword>
<sequence length="100" mass="11519">MNSIRKEIELCLRAGIELAGLESPAELNDETRLLETGLDSLGLAMLVVDLEDRLGYDPFTLMKEPVYPKTFGQFVQLYERFSEHRRAEHRRAEHPQSENS</sequence>
<dbReference type="AlphaFoldDB" id="A0A517MQ19"/>
<evidence type="ECO:0000256" key="1">
    <source>
        <dbReference type="ARBA" id="ARBA00022450"/>
    </source>
</evidence>
<reference evidence="4 5" key="1">
    <citation type="submission" date="2019-02" db="EMBL/GenBank/DDBJ databases">
        <title>Deep-cultivation of Planctomycetes and their phenomic and genomic characterization uncovers novel biology.</title>
        <authorList>
            <person name="Wiegand S."/>
            <person name="Jogler M."/>
            <person name="Boedeker C."/>
            <person name="Pinto D."/>
            <person name="Vollmers J."/>
            <person name="Rivas-Marin E."/>
            <person name="Kohn T."/>
            <person name="Peeters S.H."/>
            <person name="Heuer A."/>
            <person name="Rast P."/>
            <person name="Oberbeckmann S."/>
            <person name="Bunk B."/>
            <person name="Jeske O."/>
            <person name="Meyerdierks A."/>
            <person name="Storesund J.E."/>
            <person name="Kallscheuer N."/>
            <person name="Luecker S."/>
            <person name="Lage O.M."/>
            <person name="Pohl T."/>
            <person name="Merkel B.J."/>
            <person name="Hornburger P."/>
            <person name="Mueller R.-W."/>
            <person name="Bruemmer F."/>
            <person name="Labrenz M."/>
            <person name="Spormann A.M."/>
            <person name="Op den Camp H."/>
            <person name="Overmann J."/>
            <person name="Amann R."/>
            <person name="Jetten M.S.M."/>
            <person name="Mascher T."/>
            <person name="Medema M.H."/>
            <person name="Devos D.P."/>
            <person name="Kaster A.-K."/>
            <person name="Ovreas L."/>
            <person name="Rohde M."/>
            <person name="Galperin M.Y."/>
            <person name="Jogler C."/>
        </authorList>
    </citation>
    <scope>NUCLEOTIDE SEQUENCE [LARGE SCALE GENOMIC DNA]</scope>
    <source>
        <strain evidence="4 5">HG15A2</strain>
    </source>
</reference>
<dbReference type="EMBL" id="CP036263">
    <property type="protein sequence ID" value="QDS96964.1"/>
    <property type="molecule type" value="Genomic_DNA"/>
</dbReference>